<name>A0A9D2DWK1_9FIRM</name>
<evidence type="ECO:0000256" key="15">
    <source>
        <dbReference type="RuleBase" id="RU003750"/>
    </source>
</evidence>
<dbReference type="SMART" id="SM00843">
    <property type="entry name" value="Ftsk_gamma"/>
    <property type="match status" value="1"/>
</dbReference>
<dbReference type="AlphaFoldDB" id="A0A9D2DWK1"/>
<reference evidence="18" key="1">
    <citation type="journal article" date="2021" name="PeerJ">
        <title>Extensive microbial diversity within the chicken gut microbiome revealed by metagenomics and culture.</title>
        <authorList>
            <person name="Gilroy R."/>
            <person name="Ravi A."/>
            <person name="Getino M."/>
            <person name="Pursley I."/>
            <person name="Horton D.L."/>
            <person name="Alikhan N.F."/>
            <person name="Baker D."/>
            <person name="Gharbi K."/>
            <person name="Hall N."/>
            <person name="Watson M."/>
            <person name="Adriaenssens E.M."/>
            <person name="Foster-Nyarko E."/>
            <person name="Jarju S."/>
            <person name="Secka A."/>
            <person name="Antonio M."/>
            <person name="Oren A."/>
            <person name="Chaudhuri R.R."/>
            <person name="La Ragione R."/>
            <person name="Hildebrand F."/>
            <person name="Pallen M.J."/>
        </authorList>
    </citation>
    <scope>NUCLEOTIDE SEQUENCE</scope>
    <source>
        <strain evidence="18">CHK33-5263</strain>
    </source>
</reference>
<dbReference type="InterPro" id="IPR036390">
    <property type="entry name" value="WH_DNA-bd_sf"/>
</dbReference>
<evidence type="ECO:0000256" key="4">
    <source>
        <dbReference type="ARBA" id="ARBA00013170"/>
    </source>
</evidence>
<dbReference type="GO" id="GO:0046474">
    <property type="term" value="P:glycerophospholipid biosynthetic process"/>
    <property type="evidence" value="ECO:0007669"/>
    <property type="project" value="TreeGrafter"/>
</dbReference>
<comment type="caution">
    <text evidence="18">The sequence shown here is derived from an EMBL/GenBank/DDBJ whole genome shotgun (WGS) entry which is preliminary data.</text>
</comment>
<dbReference type="InterPro" id="IPR000462">
    <property type="entry name" value="CDP-OH_P_trans"/>
</dbReference>
<dbReference type="GO" id="GO:0016020">
    <property type="term" value="C:membrane"/>
    <property type="evidence" value="ECO:0007669"/>
    <property type="project" value="UniProtKB-SubCell"/>
</dbReference>
<dbReference type="GO" id="GO:0008444">
    <property type="term" value="F:CDP-diacylglycerol-glycerol-3-phosphate 3-phosphatidyltransferase activity"/>
    <property type="evidence" value="ECO:0007669"/>
    <property type="project" value="UniProtKB-EC"/>
</dbReference>
<evidence type="ECO:0000256" key="10">
    <source>
        <dbReference type="ARBA" id="ARBA00023098"/>
    </source>
</evidence>
<evidence type="ECO:0000256" key="5">
    <source>
        <dbReference type="ARBA" id="ARBA00014944"/>
    </source>
</evidence>
<feature type="transmembrane region" description="Helical" evidence="16">
    <location>
        <begin position="30"/>
        <end position="52"/>
    </location>
</feature>
<dbReference type="InterPro" id="IPR048254">
    <property type="entry name" value="CDP_ALCOHOL_P_TRANSF_CS"/>
</dbReference>
<keyword evidence="11 16" id="KW-0472">Membrane</keyword>
<organism evidence="18 19">
    <name type="scientific">Candidatus Gallimonas intestinigallinarum</name>
    <dbReference type="NCBI Taxonomy" id="2838604"/>
    <lineage>
        <taxon>Bacteria</taxon>
        <taxon>Bacillati</taxon>
        <taxon>Bacillota</taxon>
        <taxon>Clostridia</taxon>
        <taxon>Candidatus Gallimonas</taxon>
    </lineage>
</organism>
<dbReference type="PANTHER" id="PTHR14269:SF62">
    <property type="entry name" value="CDP-DIACYLGLYCEROL--GLYCEROL-3-PHOSPHATE 3-PHOSPHATIDYLTRANSFERASE 1, CHLOROPLASTIC"/>
    <property type="match status" value="1"/>
</dbReference>
<evidence type="ECO:0000259" key="17">
    <source>
        <dbReference type="SMART" id="SM00843"/>
    </source>
</evidence>
<evidence type="ECO:0000256" key="9">
    <source>
        <dbReference type="ARBA" id="ARBA00022989"/>
    </source>
</evidence>
<evidence type="ECO:0000256" key="3">
    <source>
        <dbReference type="ARBA" id="ARBA00010441"/>
    </source>
</evidence>
<feature type="transmembrane region" description="Helical" evidence="16">
    <location>
        <begin position="107"/>
        <end position="132"/>
    </location>
</feature>
<comment type="catalytic activity">
    <reaction evidence="14">
        <text>a CDP-1,2-diacyl-sn-glycerol + sn-glycerol 3-phosphate = a 1,2-diacyl-sn-glycero-3-phospho-(1'-sn-glycero-3'-phosphate) + CMP + H(+)</text>
        <dbReference type="Rhea" id="RHEA:12593"/>
        <dbReference type="ChEBI" id="CHEBI:15378"/>
        <dbReference type="ChEBI" id="CHEBI:57597"/>
        <dbReference type="ChEBI" id="CHEBI:58332"/>
        <dbReference type="ChEBI" id="CHEBI:60110"/>
        <dbReference type="ChEBI" id="CHEBI:60377"/>
        <dbReference type="EC" id="2.7.8.5"/>
    </reaction>
</comment>
<dbReference type="InterPro" id="IPR018541">
    <property type="entry name" value="Ftsk_gamma"/>
</dbReference>
<dbReference type="Gene3D" id="1.20.120.1760">
    <property type="match status" value="1"/>
</dbReference>
<dbReference type="PROSITE" id="PS00379">
    <property type="entry name" value="CDP_ALCOHOL_P_TRANSF"/>
    <property type="match status" value="1"/>
</dbReference>
<evidence type="ECO:0000256" key="8">
    <source>
        <dbReference type="ARBA" id="ARBA00022692"/>
    </source>
</evidence>
<protein>
    <recommendedName>
        <fullName evidence="5">CDP-diacylglycerol--glycerol-3-phosphate 3-phosphatidyltransferase</fullName>
        <ecNumber evidence="4">2.7.8.5</ecNumber>
    </recommendedName>
</protein>
<dbReference type="EC" id="2.7.8.5" evidence="4"/>
<evidence type="ECO:0000256" key="6">
    <source>
        <dbReference type="ARBA" id="ARBA00022516"/>
    </source>
</evidence>
<reference evidence="18" key="2">
    <citation type="submission" date="2021-04" db="EMBL/GenBank/DDBJ databases">
        <authorList>
            <person name="Gilroy R."/>
        </authorList>
    </citation>
    <scope>NUCLEOTIDE SEQUENCE</scope>
    <source>
        <strain evidence="18">CHK33-5263</strain>
    </source>
</reference>
<comment type="subcellular location">
    <subcellularLocation>
        <location evidence="1">Membrane</location>
        <topology evidence="1">Multi-pass membrane protein</topology>
    </subcellularLocation>
</comment>
<evidence type="ECO:0000256" key="14">
    <source>
        <dbReference type="ARBA" id="ARBA00048586"/>
    </source>
</evidence>
<comment type="pathway">
    <text evidence="2">Phospholipid metabolism; phosphatidylglycerol biosynthesis; phosphatidylglycerol from CDP-diacylglycerol: step 1/2.</text>
</comment>
<dbReference type="InterPro" id="IPR043130">
    <property type="entry name" value="CDP-OH_PTrfase_TM_dom"/>
</dbReference>
<proteinExistence type="inferred from homology"/>
<dbReference type="InterPro" id="IPR050324">
    <property type="entry name" value="CDP-alcohol_PTase-I"/>
</dbReference>
<feature type="transmembrane region" description="Helical" evidence="16">
    <location>
        <begin position="153"/>
        <end position="171"/>
    </location>
</feature>
<dbReference type="Pfam" id="PF01066">
    <property type="entry name" value="CDP-OH_P_transf"/>
    <property type="match status" value="1"/>
</dbReference>
<feature type="domain" description="FtsK gamma" evidence="17">
    <location>
        <begin position="238"/>
        <end position="304"/>
    </location>
</feature>
<dbReference type="Gene3D" id="1.10.10.10">
    <property type="entry name" value="Winged helix-like DNA-binding domain superfamily/Winged helix DNA-binding domain"/>
    <property type="match status" value="1"/>
</dbReference>
<evidence type="ECO:0000313" key="19">
    <source>
        <dbReference type="Proteomes" id="UP000824044"/>
    </source>
</evidence>
<evidence type="ECO:0000256" key="2">
    <source>
        <dbReference type="ARBA" id="ARBA00005042"/>
    </source>
</evidence>
<dbReference type="Pfam" id="PF09397">
    <property type="entry name" value="FtsK_gamma"/>
    <property type="match status" value="1"/>
</dbReference>
<keyword evidence="12" id="KW-0594">Phospholipid biosynthesis</keyword>
<keyword evidence="9 16" id="KW-1133">Transmembrane helix</keyword>
<dbReference type="PANTHER" id="PTHR14269">
    <property type="entry name" value="CDP-DIACYLGLYCEROL--GLYCEROL-3-PHOSPHATE 3-PHOSPHATIDYLTRANSFERASE-RELATED"/>
    <property type="match status" value="1"/>
</dbReference>
<dbReference type="InterPro" id="IPR036388">
    <property type="entry name" value="WH-like_DNA-bd_sf"/>
</dbReference>
<accession>A0A9D2DWK1</accession>
<evidence type="ECO:0000256" key="7">
    <source>
        <dbReference type="ARBA" id="ARBA00022679"/>
    </source>
</evidence>
<evidence type="ECO:0000256" key="1">
    <source>
        <dbReference type="ARBA" id="ARBA00004141"/>
    </source>
</evidence>
<evidence type="ECO:0000313" key="18">
    <source>
        <dbReference type="EMBL" id="HIZ24386.1"/>
    </source>
</evidence>
<comment type="similarity">
    <text evidence="3 15">Belongs to the CDP-alcohol phosphatidyltransferase class-I family.</text>
</comment>
<feature type="transmembrane region" description="Helical" evidence="16">
    <location>
        <begin position="7"/>
        <end position="24"/>
    </location>
</feature>
<gene>
    <name evidence="18" type="ORF">H9812_02785</name>
</gene>
<keyword evidence="6" id="KW-0444">Lipid biosynthesis</keyword>
<keyword evidence="10" id="KW-0443">Lipid metabolism</keyword>
<evidence type="ECO:0000256" key="12">
    <source>
        <dbReference type="ARBA" id="ARBA00023209"/>
    </source>
</evidence>
<dbReference type="EMBL" id="DXBS01000056">
    <property type="protein sequence ID" value="HIZ24386.1"/>
    <property type="molecule type" value="Genomic_DNA"/>
</dbReference>
<keyword evidence="13" id="KW-1208">Phospholipid metabolism</keyword>
<evidence type="ECO:0000256" key="16">
    <source>
        <dbReference type="SAM" id="Phobius"/>
    </source>
</evidence>
<evidence type="ECO:0000256" key="13">
    <source>
        <dbReference type="ARBA" id="ARBA00023264"/>
    </source>
</evidence>
<dbReference type="Proteomes" id="UP000824044">
    <property type="component" value="Unassembled WGS sequence"/>
</dbReference>
<sequence>MNLPNKITLTRIFMIPVFVLFFYLDVMDGWNYLIAAIVFVLAAATDALDGHIARSRNLVTNLGKFLDPIADKVLVATAFILLLTRMEAFYAPFYIFNGGSVAAVLDASYAMTVVAGVCVALIMTRELIVSGFRMVAAERKLVIAADKLGKVKTTCQDAAIAFLLVGLSFSGSTAGQAIGFIGIVLFFACTVLTVLSGVNYIVKNRQVLTEEKGETQAHSDGAAADTVSKAANSAGGVDGAVEPYYIKVLAAVIKYDVVSLSMIQRKCDIGYIKACRAVEWLEKSGYISPFDENAKTRTILFTKEDFEAKYGDIDKYGEQNE</sequence>
<feature type="transmembrane region" description="Helical" evidence="16">
    <location>
        <begin position="177"/>
        <end position="202"/>
    </location>
</feature>
<feature type="transmembrane region" description="Helical" evidence="16">
    <location>
        <begin position="73"/>
        <end position="95"/>
    </location>
</feature>
<dbReference type="SUPFAM" id="SSF46785">
    <property type="entry name" value="Winged helix' DNA-binding domain"/>
    <property type="match status" value="1"/>
</dbReference>
<evidence type="ECO:0000256" key="11">
    <source>
        <dbReference type="ARBA" id="ARBA00023136"/>
    </source>
</evidence>
<keyword evidence="7 15" id="KW-0808">Transferase</keyword>
<keyword evidence="8 16" id="KW-0812">Transmembrane</keyword>